<proteinExistence type="predicted"/>
<evidence type="ECO:0000313" key="1">
    <source>
        <dbReference type="EMBL" id="KAH9421794.1"/>
    </source>
</evidence>
<dbReference type="Proteomes" id="UP000887458">
    <property type="component" value="Unassembled WGS sequence"/>
</dbReference>
<evidence type="ECO:0000313" key="2">
    <source>
        <dbReference type="Proteomes" id="UP000887458"/>
    </source>
</evidence>
<dbReference type="EMBL" id="NJHN03000037">
    <property type="protein sequence ID" value="KAH9421794.1"/>
    <property type="molecule type" value="Genomic_DNA"/>
</dbReference>
<sequence length="69" mass="8661">MKSIFLFLFFWMENQIRFIDDFVRQISLLVEEFMKKHYPKLLTGYYQIKSQYEKQSNRNLTQNYLFCFV</sequence>
<accession>A0ABQ8JGR6</accession>
<keyword evidence="2" id="KW-1185">Reference proteome</keyword>
<organism evidence="1 2">
    <name type="scientific">Dermatophagoides pteronyssinus</name>
    <name type="common">European house dust mite</name>
    <dbReference type="NCBI Taxonomy" id="6956"/>
    <lineage>
        <taxon>Eukaryota</taxon>
        <taxon>Metazoa</taxon>
        <taxon>Ecdysozoa</taxon>
        <taxon>Arthropoda</taxon>
        <taxon>Chelicerata</taxon>
        <taxon>Arachnida</taxon>
        <taxon>Acari</taxon>
        <taxon>Acariformes</taxon>
        <taxon>Sarcoptiformes</taxon>
        <taxon>Astigmata</taxon>
        <taxon>Psoroptidia</taxon>
        <taxon>Analgoidea</taxon>
        <taxon>Pyroglyphidae</taxon>
        <taxon>Dermatophagoidinae</taxon>
        <taxon>Dermatophagoides</taxon>
    </lineage>
</organism>
<reference evidence="1 2" key="1">
    <citation type="journal article" date="2018" name="J. Allergy Clin. Immunol.">
        <title>High-quality assembly of Dermatophagoides pteronyssinus genome and transcriptome reveals a wide range of novel allergens.</title>
        <authorList>
            <person name="Liu X.Y."/>
            <person name="Yang K.Y."/>
            <person name="Wang M.Q."/>
            <person name="Kwok J.S."/>
            <person name="Zeng X."/>
            <person name="Yang Z."/>
            <person name="Xiao X.J."/>
            <person name="Lau C.P."/>
            <person name="Li Y."/>
            <person name="Huang Z.M."/>
            <person name="Ba J.G."/>
            <person name="Yim A.K."/>
            <person name="Ouyang C.Y."/>
            <person name="Ngai S.M."/>
            <person name="Chan T.F."/>
            <person name="Leung E.L."/>
            <person name="Liu L."/>
            <person name="Liu Z.G."/>
            <person name="Tsui S.K."/>
        </authorList>
    </citation>
    <scope>NUCLEOTIDE SEQUENCE [LARGE SCALE GENOMIC DNA]</scope>
    <source>
        <strain evidence="1">Derp</strain>
    </source>
</reference>
<comment type="caution">
    <text evidence="1">The sequence shown here is derived from an EMBL/GenBank/DDBJ whole genome shotgun (WGS) entry which is preliminary data.</text>
</comment>
<gene>
    <name evidence="1" type="ORF">DERP_002082</name>
</gene>
<name>A0ABQ8JGR6_DERPT</name>
<reference evidence="1 2" key="2">
    <citation type="journal article" date="2022" name="Mol. Biol. Evol.">
        <title>Comparative Genomics Reveals Insights into the Divergent Evolution of Astigmatic Mites and Household Pest Adaptations.</title>
        <authorList>
            <person name="Xiong Q."/>
            <person name="Wan A.T."/>
            <person name="Liu X."/>
            <person name="Fung C.S."/>
            <person name="Xiao X."/>
            <person name="Malainual N."/>
            <person name="Hou J."/>
            <person name="Wang L."/>
            <person name="Wang M."/>
            <person name="Yang K.Y."/>
            <person name="Cui Y."/>
            <person name="Leung E.L."/>
            <person name="Nong W."/>
            <person name="Shin S.K."/>
            <person name="Au S.W."/>
            <person name="Jeong K.Y."/>
            <person name="Chew F.T."/>
            <person name="Hui J.H."/>
            <person name="Leung T.F."/>
            <person name="Tungtrongchitr A."/>
            <person name="Zhong N."/>
            <person name="Liu Z."/>
            <person name="Tsui S.K."/>
        </authorList>
    </citation>
    <scope>NUCLEOTIDE SEQUENCE [LARGE SCALE GENOMIC DNA]</scope>
    <source>
        <strain evidence="1">Derp</strain>
    </source>
</reference>
<protein>
    <submittedName>
        <fullName evidence="1">Uncharacterized protein</fullName>
    </submittedName>
</protein>